<organism evidence="3 4">
    <name type="scientific">Alienimonas chondri</name>
    <dbReference type="NCBI Taxonomy" id="2681879"/>
    <lineage>
        <taxon>Bacteria</taxon>
        <taxon>Pseudomonadati</taxon>
        <taxon>Planctomycetota</taxon>
        <taxon>Planctomycetia</taxon>
        <taxon>Planctomycetales</taxon>
        <taxon>Planctomycetaceae</taxon>
        <taxon>Alienimonas</taxon>
    </lineage>
</organism>
<sequence length="351" mass="39273">MAAFALLATTAFSFPAGAEPPADAGEAKLAEVLEGLRQAEQRPRMGTLRWASEYVLNDDAGFRGTTRKITVTGSESDLADAWRVDVRRESWEPTNTGPIDAGPTEVGPEAVEPDLEVHFRRNVSCYDGIKTLQAVYPEKDSQYPTVELHAGNVPSRDRLNPYMLLFNRGQVRASLSQWLGGELAPGDESFVGHNHLWTPRYLRTEQIDGIQVHVVSVEYRNALKPKGPALWNWTLHLAPERDYLPVKVEYWNPYKTPGFPTESIVLSDLVQADDGRWFPRRAVQGTTNAYATRSSDELKIASTTTYTMDWRPDELIDRSELCKDTAPKGGWPGSSVQQDEEPETQPEGERD</sequence>
<evidence type="ECO:0000313" key="4">
    <source>
        <dbReference type="Proteomes" id="UP000609651"/>
    </source>
</evidence>
<evidence type="ECO:0000256" key="2">
    <source>
        <dbReference type="SAM" id="SignalP"/>
    </source>
</evidence>
<dbReference type="EMBL" id="WTPX01000088">
    <property type="protein sequence ID" value="NNJ26633.1"/>
    <property type="molecule type" value="Genomic_DNA"/>
</dbReference>
<keyword evidence="2" id="KW-0732">Signal</keyword>
<feature type="signal peptide" evidence="2">
    <location>
        <begin position="1"/>
        <end position="18"/>
    </location>
</feature>
<proteinExistence type="predicted"/>
<feature type="region of interest" description="Disordered" evidence="1">
    <location>
        <begin position="318"/>
        <end position="351"/>
    </location>
</feature>
<evidence type="ECO:0000256" key="1">
    <source>
        <dbReference type="SAM" id="MobiDB-lite"/>
    </source>
</evidence>
<comment type="caution">
    <text evidence="3">The sequence shown here is derived from an EMBL/GenBank/DDBJ whole genome shotgun (WGS) entry which is preliminary data.</text>
</comment>
<dbReference type="RefSeq" id="WP_171187811.1">
    <property type="nucleotide sequence ID" value="NZ_WTPX01000088.1"/>
</dbReference>
<evidence type="ECO:0008006" key="5">
    <source>
        <dbReference type="Google" id="ProtNLM"/>
    </source>
</evidence>
<feature type="compositionally biased region" description="Acidic residues" evidence="1">
    <location>
        <begin position="338"/>
        <end position="351"/>
    </location>
</feature>
<reference evidence="3 4" key="1">
    <citation type="journal article" date="2020" name="Syst. Appl. Microbiol.">
        <title>Alienimonas chondri sp. nov., a novel planctomycete isolated from the biofilm of the red alga Chondrus crispus.</title>
        <authorList>
            <person name="Vitorino I."/>
            <person name="Albuquerque L."/>
            <person name="Wiegand S."/>
            <person name="Kallscheuer N."/>
            <person name="da Costa M.S."/>
            <person name="Lobo-da-Cunha A."/>
            <person name="Jogler C."/>
            <person name="Lage O.M."/>
        </authorList>
    </citation>
    <scope>NUCLEOTIDE SEQUENCE [LARGE SCALE GENOMIC DNA]</scope>
    <source>
        <strain evidence="3 4">LzC2</strain>
    </source>
</reference>
<keyword evidence="4" id="KW-1185">Reference proteome</keyword>
<feature type="chain" id="PRO_5047150940" description="Outer membrane lipoprotein-sorting protein" evidence="2">
    <location>
        <begin position="19"/>
        <end position="351"/>
    </location>
</feature>
<protein>
    <recommendedName>
        <fullName evidence="5">Outer membrane lipoprotein-sorting protein</fullName>
    </recommendedName>
</protein>
<evidence type="ECO:0000313" key="3">
    <source>
        <dbReference type="EMBL" id="NNJ26633.1"/>
    </source>
</evidence>
<accession>A0ABX1VH98</accession>
<gene>
    <name evidence="3" type="ORF">LzC2_27220</name>
</gene>
<name>A0ABX1VH98_9PLAN</name>
<dbReference type="Proteomes" id="UP000609651">
    <property type="component" value="Unassembled WGS sequence"/>
</dbReference>